<evidence type="ECO:0000256" key="1">
    <source>
        <dbReference type="ARBA" id="ARBA00023015"/>
    </source>
</evidence>
<organism evidence="5 6">
    <name type="scientific">Clostridium malenominatum</name>
    <dbReference type="NCBI Taxonomy" id="1539"/>
    <lineage>
        <taxon>Bacteria</taxon>
        <taxon>Bacillati</taxon>
        <taxon>Bacillota</taxon>
        <taxon>Clostridia</taxon>
        <taxon>Eubacteriales</taxon>
        <taxon>Clostridiaceae</taxon>
        <taxon>Clostridium</taxon>
    </lineage>
</organism>
<dbReference type="PANTHER" id="PTHR38445">
    <property type="entry name" value="HTH-TYPE TRANSCRIPTIONAL REPRESSOR YTRA"/>
    <property type="match status" value="1"/>
</dbReference>
<dbReference type="Pfam" id="PF00392">
    <property type="entry name" value="GntR"/>
    <property type="match status" value="1"/>
</dbReference>
<accession>A0ABN1J699</accession>
<evidence type="ECO:0000256" key="3">
    <source>
        <dbReference type="ARBA" id="ARBA00023163"/>
    </source>
</evidence>
<keyword evidence="2" id="KW-0238">DNA-binding</keyword>
<dbReference type="SUPFAM" id="SSF46785">
    <property type="entry name" value="Winged helix' DNA-binding domain"/>
    <property type="match status" value="1"/>
</dbReference>
<feature type="domain" description="HTH gntR-type" evidence="4">
    <location>
        <begin position="11"/>
        <end position="79"/>
    </location>
</feature>
<gene>
    <name evidence="5" type="ORF">GCM10008905_30850</name>
</gene>
<proteinExistence type="predicted"/>
<keyword evidence="1" id="KW-0805">Transcription regulation</keyword>
<dbReference type="PROSITE" id="PS50949">
    <property type="entry name" value="HTH_GNTR"/>
    <property type="match status" value="1"/>
</dbReference>
<keyword evidence="6" id="KW-1185">Reference proteome</keyword>
<keyword evidence="3" id="KW-0804">Transcription</keyword>
<evidence type="ECO:0000313" key="5">
    <source>
        <dbReference type="EMBL" id="GAA0730069.1"/>
    </source>
</evidence>
<evidence type="ECO:0000313" key="6">
    <source>
        <dbReference type="Proteomes" id="UP001500339"/>
    </source>
</evidence>
<name>A0ABN1J699_9CLOT</name>
<dbReference type="InterPro" id="IPR000524">
    <property type="entry name" value="Tscrpt_reg_HTH_GntR"/>
</dbReference>
<reference evidence="5 6" key="1">
    <citation type="journal article" date="2019" name="Int. J. Syst. Evol. Microbiol.">
        <title>The Global Catalogue of Microorganisms (GCM) 10K type strain sequencing project: providing services to taxonomists for standard genome sequencing and annotation.</title>
        <authorList>
            <consortium name="The Broad Institute Genomics Platform"/>
            <consortium name="The Broad Institute Genome Sequencing Center for Infectious Disease"/>
            <person name="Wu L."/>
            <person name="Ma J."/>
        </authorList>
    </citation>
    <scope>NUCLEOTIDE SEQUENCE [LARGE SCALE GENOMIC DNA]</scope>
    <source>
        <strain evidence="5 6">JCM 1405</strain>
    </source>
</reference>
<dbReference type="SMART" id="SM00345">
    <property type="entry name" value="HTH_GNTR"/>
    <property type="match status" value="1"/>
</dbReference>
<sequence length="122" mass="13645">MNIIISNSSGEPIYEQITNQIKGLILFGELGAGDSLPSIRNLAQELRISVITTKRAYEELEKEGFIQTVPGKGSFVAGQNKELLKEKRMRIIEEKLSEVVEESKLIGLGLNQIIDIIKILYE</sequence>
<dbReference type="InterPro" id="IPR036390">
    <property type="entry name" value="WH_DNA-bd_sf"/>
</dbReference>
<dbReference type="InterPro" id="IPR036388">
    <property type="entry name" value="WH-like_DNA-bd_sf"/>
</dbReference>
<dbReference type="RefSeq" id="WP_343771123.1">
    <property type="nucleotide sequence ID" value="NZ_BAAACF010000012.1"/>
</dbReference>
<dbReference type="CDD" id="cd07377">
    <property type="entry name" value="WHTH_GntR"/>
    <property type="match status" value="1"/>
</dbReference>
<protein>
    <submittedName>
        <fullName evidence="5">GntR family transcriptional regulator</fullName>
    </submittedName>
</protein>
<dbReference type="PANTHER" id="PTHR38445:SF7">
    <property type="entry name" value="GNTR-FAMILY TRANSCRIPTIONAL REGULATOR"/>
    <property type="match status" value="1"/>
</dbReference>
<comment type="caution">
    <text evidence="5">The sequence shown here is derived from an EMBL/GenBank/DDBJ whole genome shotgun (WGS) entry which is preliminary data.</text>
</comment>
<dbReference type="Gene3D" id="1.10.10.10">
    <property type="entry name" value="Winged helix-like DNA-binding domain superfamily/Winged helix DNA-binding domain"/>
    <property type="match status" value="1"/>
</dbReference>
<evidence type="ECO:0000256" key="2">
    <source>
        <dbReference type="ARBA" id="ARBA00023125"/>
    </source>
</evidence>
<evidence type="ECO:0000259" key="4">
    <source>
        <dbReference type="PROSITE" id="PS50949"/>
    </source>
</evidence>
<dbReference type="Proteomes" id="UP001500339">
    <property type="component" value="Unassembled WGS sequence"/>
</dbReference>
<dbReference type="EMBL" id="BAAACF010000012">
    <property type="protein sequence ID" value="GAA0730069.1"/>
    <property type="molecule type" value="Genomic_DNA"/>
</dbReference>